<organism evidence="6">
    <name type="scientific">Mytilinidion resinicola</name>
    <dbReference type="NCBI Taxonomy" id="574789"/>
    <lineage>
        <taxon>Eukaryota</taxon>
        <taxon>Fungi</taxon>
        <taxon>Dikarya</taxon>
        <taxon>Ascomycota</taxon>
        <taxon>Pezizomycotina</taxon>
        <taxon>Dothideomycetes</taxon>
        <taxon>Pleosporomycetidae</taxon>
        <taxon>Mytilinidiales</taxon>
        <taxon>Mytilinidiaceae</taxon>
        <taxon>Mytilinidion</taxon>
    </lineage>
</organism>
<dbReference type="RefSeq" id="XP_033577780.1">
    <property type="nucleotide sequence ID" value="XM_033715444.1"/>
</dbReference>
<reference evidence="8" key="2">
    <citation type="submission" date="2020-04" db="EMBL/GenBank/DDBJ databases">
        <authorList>
            <consortium name="NCBI Genome Project"/>
        </authorList>
    </citation>
    <scope>NUCLEOTIDE SEQUENCE</scope>
    <source>
        <strain evidence="8">CBS 304.34</strain>
    </source>
</reference>
<dbReference type="GeneID" id="54456337"/>
<dbReference type="Proteomes" id="UP000504636">
    <property type="component" value="Unplaced"/>
</dbReference>
<evidence type="ECO:0000313" key="8">
    <source>
        <dbReference type="RefSeq" id="XP_033577780.1"/>
    </source>
</evidence>
<evidence type="ECO:0000313" key="7">
    <source>
        <dbReference type="Proteomes" id="UP000504636"/>
    </source>
</evidence>
<accession>A0A6A6YPJ6</accession>
<dbReference type="InterPro" id="IPR036259">
    <property type="entry name" value="MFS_trans_sf"/>
</dbReference>
<dbReference type="SUPFAM" id="SSF103473">
    <property type="entry name" value="MFS general substrate transporter"/>
    <property type="match status" value="1"/>
</dbReference>
<dbReference type="OrthoDB" id="419537at2759"/>
<feature type="transmembrane region" description="Helical" evidence="5">
    <location>
        <begin position="205"/>
        <end position="226"/>
    </location>
</feature>
<name>A0A6A6YPJ6_9PEZI</name>
<evidence type="ECO:0000313" key="6">
    <source>
        <dbReference type="EMBL" id="KAF2810816.1"/>
    </source>
</evidence>
<dbReference type="GO" id="GO:0000329">
    <property type="term" value="C:fungal-type vacuole membrane"/>
    <property type="evidence" value="ECO:0007669"/>
    <property type="project" value="TreeGrafter"/>
</dbReference>
<feature type="transmembrane region" description="Helical" evidence="5">
    <location>
        <begin position="134"/>
        <end position="153"/>
    </location>
</feature>
<keyword evidence="3 5" id="KW-1133">Transmembrane helix</keyword>
<dbReference type="PANTHER" id="PTHR23501:SF84">
    <property type="entry name" value="VACUOLAR MEMBRANE AMINO ACID UPTAKE TRANSPORTER FNX2"/>
    <property type="match status" value="1"/>
</dbReference>
<gene>
    <name evidence="6 8" type="ORF">BDZ99DRAFT_385719</name>
</gene>
<keyword evidence="4 5" id="KW-0472">Membrane</keyword>
<evidence type="ECO:0000256" key="2">
    <source>
        <dbReference type="ARBA" id="ARBA00022692"/>
    </source>
</evidence>
<reference evidence="6 8" key="1">
    <citation type="journal article" date="2020" name="Stud. Mycol.">
        <title>101 Dothideomycetes genomes: a test case for predicting lifestyles and emergence of pathogens.</title>
        <authorList>
            <person name="Haridas S."/>
            <person name="Albert R."/>
            <person name="Binder M."/>
            <person name="Bloem J."/>
            <person name="Labutti K."/>
            <person name="Salamov A."/>
            <person name="Andreopoulos B."/>
            <person name="Baker S."/>
            <person name="Barry K."/>
            <person name="Bills G."/>
            <person name="Bluhm B."/>
            <person name="Cannon C."/>
            <person name="Castanera R."/>
            <person name="Culley D."/>
            <person name="Daum C."/>
            <person name="Ezra D."/>
            <person name="Gonzalez J."/>
            <person name="Henrissat B."/>
            <person name="Kuo A."/>
            <person name="Liang C."/>
            <person name="Lipzen A."/>
            <person name="Lutzoni F."/>
            <person name="Magnuson J."/>
            <person name="Mondo S."/>
            <person name="Nolan M."/>
            <person name="Ohm R."/>
            <person name="Pangilinan J."/>
            <person name="Park H.-J."/>
            <person name="Ramirez L."/>
            <person name="Alfaro M."/>
            <person name="Sun H."/>
            <person name="Tritt A."/>
            <person name="Yoshinaga Y."/>
            <person name="Zwiers L.-H."/>
            <person name="Turgeon B."/>
            <person name="Goodwin S."/>
            <person name="Spatafora J."/>
            <person name="Crous P."/>
            <person name="Grigoriev I."/>
        </authorList>
    </citation>
    <scope>NUCLEOTIDE SEQUENCE</scope>
    <source>
        <strain evidence="6 8">CBS 304.34</strain>
    </source>
</reference>
<dbReference type="AlphaFoldDB" id="A0A6A6YPJ6"/>
<reference evidence="8" key="3">
    <citation type="submission" date="2025-04" db="UniProtKB">
        <authorList>
            <consortium name="RefSeq"/>
        </authorList>
    </citation>
    <scope>IDENTIFICATION</scope>
    <source>
        <strain evidence="8">CBS 304.34</strain>
    </source>
</reference>
<keyword evidence="2 5" id="KW-0812">Transmembrane</keyword>
<feature type="transmembrane region" description="Helical" evidence="5">
    <location>
        <begin position="98"/>
        <end position="114"/>
    </location>
</feature>
<feature type="transmembrane region" description="Helical" evidence="5">
    <location>
        <begin position="66"/>
        <end position="86"/>
    </location>
</feature>
<sequence>SQIYGHRKTTLIAAAAMAIGLFLCLCRAFGLQFCLMAVAVVALYLTLRLPGTDKPKSLHAAKRVDFLGALLLLLAVATPLFAINLGGDLLPWNHPVEIILLSLTPFFVSLFYYVETRVATSPIIPMRFIRMPAVIAVFACGLPINFAFDQLLYSFGTYLEARSFNASSTFSDWALTCVYLGRPFGTILGGIVIRHQPLLYAFFDLGLAVSGDLGIAISLATTGALVKSNLHSRLSHYSNADEVRHAQTPPARHV</sequence>
<evidence type="ECO:0000256" key="5">
    <source>
        <dbReference type="SAM" id="Phobius"/>
    </source>
</evidence>
<dbReference type="GO" id="GO:0015174">
    <property type="term" value="F:basic amino acid transmembrane transporter activity"/>
    <property type="evidence" value="ECO:0007669"/>
    <property type="project" value="TreeGrafter"/>
</dbReference>
<evidence type="ECO:0000256" key="1">
    <source>
        <dbReference type="ARBA" id="ARBA00004141"/>
    </source>
</evidence>
<evidence type="ECO:0008006" key="9">
    <source>
        <dbReference type="Google" id="ProtNLM"/>
    </source>
</evidence>
<comment type="subcellular location">
    <subcellularLocation>
        <location evidence="1">Membrane</location>
        <topology evidence="1">Multi-pass membrane protein</topology>
    </subcellularLocation>
</comment>
<proteinExistence type="predicted"/>
<feature type="transmembrane region" description="Helical" evidence="5">
    <location>
        <begin position="12"/>
        <end position="45"/>
    </location>
</feature>
<dbReference type="EMBL" id="MU003699">
    <property type="protein sequence ID" value="KAF2810816.1"/>
    <property type="molecule type" value="Genomic_DNA"/>
</dbReference>
<feature type="transmembrane region" description="Helical" evidence="5">
    <location>
        <begin position="173"/>
        <end position="193"/>
    </location>
</feature>
<evidence type="ECO:0000256" key="3">
    <source>
        <dbReference type="ARBA" id="ARBA00022989"/>
    </source>
</evidence>
<feature type="non-terminal residue" evidence="6">
    <location>
        <position position="1"/>
    </location>
</feature>
<dbReference type="PANTHER" id="PTHR23501">
    <property type="entry name" value="MAJOR FACILITATOR SUPERFAMILY"/>
    <property type="match status" value="1"/>
</dbReference>
<protein>
    <recommendedName>
        <fullName evidence="9">MFS general substrate transporter</fullName>
    </recommendedName>
</protein>
<keyword evidence="7" id="KW-1185">Reference proteome</keyword>
<evidence type="ECO:0000256" key="4">
    <source>
        <dbReference type="ARBA" id="ARBA00023136"/>
    </source>
</evidence>